<dbReference type="RefSeq" id="XP_067512948.1">
    <property type="nucleotide sequence ID" value="XM_067656847.1"/>
</dbReference>
<keyword evidence="4 6" id="KW-1133">Transmembrane helix</keyword>
<evidence type="ECO:0000256" key="6">
    <source>
        <dbReference type="SAM" id="Phobius"/>
    </source>
</evidence>
<accession>I1BMX2</accession>
<dbReference type="InterPro" id="IPR052053">
    <property type="entry name" value="IM_YidH-like"/>
</dbReference>
<dbReference type="GeneID" id="93609228"/>
<dbReference type="PANTHER" id="PTHR34187:SF2">
    <property type="entry name" value="DUF202 DOMAIN-CONTAINING PROTEIN"/>
    <property type="match status" value="1"/>
</dbReference>
<sequence length="106" mass="11668">MANERTFLAWLRTALSMITVGVAITKLYYLSLESSTNYKNAGKSIGVAFVVFGIAFLYFANARYFHIQLALTQGRFPASRGAIILGSVLILAVLITMFIIISLDLN</sequence>
<protein>
    <recommendedName>
        <fullName evidence="7">DUF202 domain-containing protein</fullName>
    </recommendedName>
</protein>
<feature type="transmembrane region" description="Helical" evidence="6">
    <location>
        <begin position="41"/>
        <end position="60"/>
    </location>
</feature>
<evidence type="ECO:0000259" key="7">
    <source>
        <dbReference type="Pfam" id="PF02656"/>
    </source>
</evidence>
<gene>
    <name evidence="8" type="ORF">RO3G_02256</name>
</gene>
<evidence type="ECO:0000313" key="8">
    <source>
        <dbReference type="EMBL" id="EIE77552.1"/>
    </source>
</evidence>
<feature type="transmembrane region" description="Helical" evidence="6">
    <location>
        <begin position="7"/>
        <end position="29"/>
    </location>
</feature>
<keyword evidence="3 6" id="KW-0812">Transmembrane</keyword>
<dbReference type="AlphaFoldDB" id="I1BMX2"/>
<reference evidence="8 9" key="1">
    <citation type="journal article" date="2009" name="PLoS Genet.">
        <title>Genomic analysis of the basal lineage fungus Rhizopus oryzae reveals a whole-genome duplication.</title>
        <authorList>
            <person name="Ma L.-J."/>
            <person name="Ibrahim A.S."/>
            <person name="Skory C."/>
            <person name="Grabherr M.G."/>
            <person name="Burger G."/>
            <person name="Butler M."/>
            <person name="Elias M."/>
            <person name="Idnurm A."/>
            <person name="Lang B.F."/>
            <person name="Sone T."/>
            <person name="Abe A."/>
            <person name="Calvo S.E."/>
            <person name="Corrochano L.M."/>
            <person name="Engels R."/>
            <person name="Fu J."/>
            <person name="Hansberg W."/>
            <person name="Kim J.-M."/>
            <person name="Kodira C.D."/>
            <person name="Koehrsen M.J."/>
            <person name="Liu B."/>
            <person name="Miranda-Saavedra D."/>
            <person name="O'Leary S."/>
            <person name="Ortiz-Castellanos L."/>
            <person name="Poulter R."/>
            <person name="Rodriguez-Romero J."/>
            <person name="Ruiz-Herrera J."/>
            <person name="Shen Y.-Q."/>
            <person name="Zeng Q."/>
            <person name="Galagan J."/>
            <person name="Birren B.W."/>
            <person name="Cuomo C.A."/>
            <person name="Wickes B.L."/>
        </authorList>
    </citation>
    <scope>NUCLEOTIDE SEQUENCE [LARGE SCALE GENOMIC DNA]</scope>
    <source>
        <strain evidence="9">RA 99-880 / ATCC MYA-4621 / FGSC 9543 / NRRL 43880</strain>
    </source>
</reference>
<dbReference type="Proteomes" id="UP000009138">
    <property type="component" value="Unassembled WGS sequence"/>
</dbReference>
<dbReference type="OMA" id="KWRIFTH"/>
<dbReference type="PANTHER" id="PTHR34187">
    <property type="entry name" value="FGR18P"/>
    <property type="match status" value="1"/>
</dbReference>
<dbReference type="InParanoid" id="I1BMX2"/>
<comment type="subcellular location">
    <subcellularLocation>
        <location evidence="1">Cell membrane</location>
        <topology evidence="1">Multi-pass membrane protein</topology>
    </subcellularLocation>
</comment>
<dbReference type="EMBL" id="CH476733">
    <property type="protein sequence ID" value="EIE77552.1"/>
    <property type="molecule type" value="Genomic_DNA"/>
</dbReference>
<evidence type="ECO:0000256" key="1">
    <source>
        <dbReference type="ARBA" id="ARBA00004651"/>
    </source>
</evidence>
<dbReference type="Pfam" id="PF02656">
    <property type="entry name" value="DUF202"/>
    <property type="match status" value="1"/>
</dbReference>
<feature type="transmembrane region" description="Helical" evidence="6">
    <location>
        <begin position="81"/>
        <end position="103"/>
    </location>
</feature>
<evidence type="ECO:0000256" key="3">
    <source>
        <dbReference type="ARBA" id="ARBA00022692"/>
    </source>
</evidence>
<dbReference type="VEuPathDB" id="FungiDB:RO3G_02256"/>
<evidence type="ECO:0000256" key="2">
    <source>
        <dbReference type="ARBA" id="ARBA00022475"/>
    </source>
</evidence>
<keyword evidence="2" id="KW-1003">Cell membrane</keyword>
<evidence type="ECO:0000256" key="4">
    <source>
        <dbReference type="ARBA" id="ARBA00022989"/>
    </source>
</evidence>
<dbReference type="InterPro" id="IPR003807">
    <property type="entry name" value="DUF202"/>
</dbReference>
<feature type="domain" description="DUF202" evidence="7">
    <location>
        <begin position="1"/>
        <end position="67"/>
    </location>
</feature>
<name>I1BMX2_RHIO9</name>
<evidence type="ECO:0000256" key="5">
    <source>
        <dbReference type="ARBA" id="ARBA00023136"/>
    </source>
</evidence>
<organism evidence="8 9">
    <name type="scientific">Rhizopus delemar (strain RA 99-880 / ATCC MYA-4621 / FGSC 9543 / NRRL 43880)</name>
    <name type="common">Mucormycosis agent</name>
    <name type="synonym">Rhizopus arrhizus var. delemar</name>
    <dbReference type="NCBI Taxonomy" id="246409"/>
    <lineage>
        <taxon>Eukaryota</taxon>
        <taxon>Fungi</taxon>
        <taxon>Fungi incertae sedis</taxon>
        <taxon>Mucoromycota</taxon>
        <taxon>Mucoromycotina</taxon>
        <taxon>Mucoromycetes</taxon>
        <taxon>Mucorales</taxon>
        <taxon>Mucorineae</taxon>
        <taxon>Rhizopodaceae</taxon>
        <taxon>Rhizopus</taxon>
    </lineage>
</organism>
<proteinExistence type="predicted"/>
<dbReference type="GO" id="GO:0005886">
    <property type="term" value="C:plasma membrane"/>
    <property type="evidence" value="ECO:0007669"/>
    <property type="project" value="UniProtKB-SubCell"/>
</dbReference>
<keyword evidence="9" id="KW-1185">Reference proteome</keyword>
<dbReference type="OrthoDB" id="199599at2759"/>
<keyword evidence="5 6" id="KW-0472">Membrane</keyword>
<evidence type="ECO:0000313" key="9">
    <source>
        <dbReference type="Proteomes" id="UP000009138"/>
    </source>
</evidence>